<evidence type="ECO:0000256" key="2">
    <source>
        <dbReference type="ARBA" id="ARBA00035112"/>
    </source>
</evidence>
<proteinExistence type="inferred from homology"/>
<dbReference type="AlphaFoldDB" id="A0A0J8RW47"/>
<evidence type="ECO:0008006" key="7">
    <source>
        <dbReference type="Google" id="ProtNLM"/>
    </source>
</evidence>
<feature type="transmembrane region" description="Helical" evidence="4">
    <location>
        <begin position="56"/>
        <end position="83"/>
    </location>
</feature>
<evidence type="ECO:0000256" key="4">
    <source>
        <dbReference type="SAM" id="Phobius"/>
    </source>
</evidence>
<evidence type="ECO:0000256" key="3">
    <source>
        <dbReference type="SAM" id="MobiDB-lite"/>
    </source>
</evidence>
<dbReference type="OrthoDB" id="3687641at2759"/>
<dbReference type="PANTHER" id="PTHR33365:SF4">
    <property type="entry name" value="CYCLOCHLOROTINE BIOSYNTHESIS PROTEIN O"/>
    <property type="match status" value="1"/>
</dbReference>
<evidence type="ECO:0000256" key="1">
    <source>
        <dbReference type="ARBA" id="ARBA00004685"/>
    </source>
</evidence>
<accession>A0A0J8RW47</accession>
<comment type="pathway">
    <text evidence="1">Mycotoxin biosynthesis.</text>
</comment>
<dbReference type="InterPro" id="IPR021765">
    <property type="entry name" value="UstYa-like"/>
</dbReference>
<dbReference type="Proteomes" id="UP000054563">
    <property type="component" value="Unassembled WGS sequence"/>
</dbReference>
<reference evidence="6" key="1">
    <citation type="journal article" date="2010" name="Genome Res.">
        <title>Population genomic sequencing of Coccidioides fungi reveals recent hybridization and transposon control.</title>
        <authorList>
            <person name="Neafsey D.E."/>
            <person name="Barker B.M."/>
            <person name="Sharpton T.J."/>
            <person name="Stajich J.E."/>
            <person name="Park D.J."/>
            <person name="Whiston E."/>
            <person name="Hung C.-Y."/>
            <person name="McMahan C."/>
            <person name="White J."/>
            <person name="Sykes S."/>
            <person name="Heiman D."/>
            <person name="Young S."/>
            <person name="Zeng Q."/>
            <person name="Abouelleil A."/>
            <person name="Aftuck L."/>
            <person name="Bessette D."/>
            <person name="Brown A."/>
            <person name="FitzGerald M."/>
            <person name="Lui A."/>
            <person name="Macdonald J.P."/>
            <person name="Priest M."/>
            <person name="Orbach M.J."/>
            <person name="Galgiani J.N."/>
            <person name="Kirkland T.N."/>
            <person name="Cole G.T."/>
            <person name="Birren B.W."/>
            <person name="Henn M.R."/>
            <person name="Taylor J.W."/>
            <person name="Rounsley S.D."/>
        </authorList>
    </citation>
    <scope>NUCLEOTIDE SEQUENCE [LARGE SCALE GENOMIC DNA]</scope>
    <source>
        <strain evidence="6">H538.4</strain>
    </source>
</reference>
<evidence type="ECO:0000313" key="5">
    <source>
        <dbReference type="EMBL" id="KMU88324.1"/>
    </source>
</evidence>
<dbReference type="PANTHER" id="PTHR33365">
    <property type="entry name" value="YALI0B05434P"/>
    <property type="match status" value="1"/>
</dbReference>
<comment type="similarity">
    <text evidence="2">Belongs to the ustYa family.</text>
</comment>
<organism evidence="5 6">
    <name type="scientific">Coccidioides immitis H538.4</name>
    <dbReference type="NCBI Taxonomy" id="396776"/>
    <lineage>
        <taxon>Eukaryota</taxon>
        <taxon>Fungi</taxon>
        <taxon>Dikarya</taxon>
        <taxon>Ascomycota</taxon>
        <taxon>Pezizomycotina</taxon>
        <taxon>Eurotiomycetes</taxon>
        <taxon>Eurotiomycetidae</taxon>
        <taxon>Onygenales</taxon>
        <taxon>Onygenaceae</taxon>
        <taxon>Coccidioides</taxon>
    </lineage>
</organism>
<sequence>MEYFSRNFSIDTEAVNEAFIPPEEHDEDSGGITRDEQARKCQRNPWNKHSQSRKKYLMYSAFIVLLLCLVLLGVVVRLSMLAFQSSGCEKTSCTNVSGLPDAVYSPAQAVKEFQAVRFDGRVDTRNIYKGAPSSRLDDAWRELYDGMSAFNIEPFLVTAQELKRIQKTSVEDKIRQHVHNDHYQRTDEGKSVSVIGHVDHCIDIVRQALMCQADTTLITFNDDGALAPVKPDFEATHACQNFDKVHDWAREREFNMTEEAIRNPKPFRDDLIDAINRELGERRSG</sequence>
<gene>
    <name evidence="5" type="ORF">CIHG_06122</name>
</gene>
<keyword evidence="4" id="KW-0472">Membrane</keyword>
<protein>
    <recommendedName>
        <fullName evidence="7">DUF3328 domain-containing protein</fullName>
    </recommendedName>
</protein>
<keyword evidence="4" id="KW-0812">Transmembrane</keyword>
<dbReference type="GO" id="GO:0043386">
    <property type="term" value="P:mycotoxin biosynthetic process"/>
    <property type="evidence" value="ECO:0007669"/>
    <property type="project" value="InterPro"/>
</dbReference>
<keyword evidence="4" id="KW-1133">Transmembrane helix</keyword>
<name>A0A0J8RW47_COCIT</name>
<dbReference type="EMBL" id="DS017004">
    <property type="protein sequence ID" value="KMU88324.1"/>
    <property type="molecule type" value="Genomic_DNA"/>
</dbReference>
<evidence type="ECO:0000313" key="6">
    <source>
        <dbReference type="Proteomes" id="UP000054563"/>
    </source>
</evidence>
<dbReference type="VEuPathDB" id="FungiDB:CIHG_06122"/>
<dbReference type="STRING" id="396776.A0A0J8RW47"/>
<dbReference type="eggNOG" id="ENOG502SJ2Y">
    <property type="taxonomic scope" value="Eukaryota"/>
</dbReference>
<dbReference type="Pfam" id="PF11807">
    <property type="entry name" value="UstYa"/>
    <property type="match status" value="2"/>
</dbReference>
<feature type="region of interest" description="Disordered" evidence="3">
    <location>
        <begin position="22"/>
        <end position="46"/>
    </location>
</feature>